<organism evidence="6 7">
    <name type="scientific">Methylomirabilis oxygeniifera</name>
    <dbReference type="NCBI Taxonomy" id="671143"/>
    <lineage>
        <taxon>Bacteria</taxon>
        <taxon>Candidatus Methylomirabilota</taxon>
        <taxon>Candidatus Methylomirabilia</taxon>
        <taxon>Candidatus Methylomirabilales</taxon>
        <taxon>Candidatus Methylomirabilaceae</taxon>
        <taxon>Candidatus Methylomirabilis</taxon>
    </lineage>
</organism>
<keyword evidence="4" id="KW-0547">Nucleotide-binding</keyword>
<dbReference type="InterPro" id="IPR051813">
    <property type="entry name" value="HepT_RNase_toxin"/>
</dbReference>
<evidence type="ECO:0008006" key="8">
    <source>
        <dbReference type="Google" id="ProtNLM"/>
    </source>
</evidence>
<evidence type="ECO:0000313" key="6">
    <source>
        <dbReference type="EMBL" id="CBE70124.1"/>
    </source>
</evidence>
<reference evidence="6 7" key="1">
    <citation type="journal article" date="2010" name="Nature">
        <title>Nitrite-driven anaerobic methane oxidation by oxygenic bacteria.</title>
        <authorList>
            <person name="Ettwig K.F."/>
            <person name="Butler M.K."/>
            <person name="Le Paslier D."/>
            <person name="Pelletier E."/>
            <person name="Mangenot S."/>
            <person name="Kuypers M.M.M."/>
            <person name="Schreiber F."/>
            <person name="Dutilh B.E."/>
            <person name="Zedelius J."/>
            <person name="de Beer D."/>
            <person name="Gloerich J."/>
            <person name="Wessels H.J.C.T."/>
            <person name="van Allen T."/>
            <person name="Luesken F."/>
            <person name="Wu M."/>
            <person name="van de Pas-Schoonen K.T."/>
            <person name="Op den Camp H.J.M."/>
            <person name="Janssen-Megens E.M."/>
            <person name="Francoijs K-J."/>
            <person name="Stunnenberg H."/>
            <person name="Weissenbach J."/>
            <person name="Jetten M.S.M."/>
            <person name="Strous M."/>
        </authorList>
    </citation>
    <scope>NUCLEOTIDE SEQUENCE [LARGE SCALE GENOMIC DNA]</scope>
</reference>
<dbReference type="GO" id="GO:0004540">
    <property type="term" value="F:RNA nuclease activity"/>
    <property type="evidence" value="ECO:0007669"/>
    <property type="project" value="InterPro"/>
</dbReference>
<keyword evidence="3" id="KW-0540">Nuclease</keyword>
<keyword evidence="5" id="KW-0378">Hydrolase</keyword>
<evidence type="ECO:0000256" key="3">
    <source>
        <dbReference type="ARBA" id="ARBA00022722"/>
    </source>
</evidence>
<gene>
    <name evidence="6" type="ORF">DAMO_3051</name>
</gene>
<dbReference type="KEGG" id="mox:DAMO_3051"/>
<dbReference type="InterPro" id="IPR008201">
    <property type="entry name" value="HepT-like"/>
</dbReference>
<dbReference type="AlphaFoldDB" id="D5MMK2"/>
<dbReference type="GO" id="GO:0016787">
    <property type="term" value="F:hydrolase activity"/>
    <property type="evidence" value="ECO:0007669"/>
    <property type="project" value="UniProtKB-KW"/>
</dbReference>
<evidence type="ECO:0000256" key="2">
    <source>
        <dbReference type="ARBA" id="ARBA00022649"/>
    </source>
</evidence>
<dbReference type="EMBL" id="FP565575">
    <property type="protein sequence ID" value="CBE70124.1"/>
    <property type="molecule type" value="Genomic_DNA"/>
</dbReference>
<dbReference type="PANTHER" id="PTHR34139:SF1">
    <property type="entry name" value="RNASE MJ1380-RELATED"/>
    <property type="match status" value="1"/>
</dbReference>
<sequence>MQKDDLVYLGHMLDTARKAFDKTRGKGRLDYDGDENLRLALAHLIQIIGEAARRVSSEGRTSHPEIPWSDIMGMRHKVVHDYLDVDEDIVWEVVTSDLPSLVSALERIVPPEEVGA</sequence>
<evidence type="ECO:0000256" key="5">
    <source>
        <dbReference type="ARBA" id="ARBA00022801"/>
    </source>
</evidence>
<protein>
    <recommendedName>
        <fullName evidence="8">Nucleotidyltransferase</fullName>
    </recommendedName>
</protein>
<dbReference type="GO" id="GO:0000166">
    <property type="term" value="F:nucleotide binding"/>
    <property type="evidence" value="ECO:0007669"/>
    <property type="project" value="UniProtKB-KW"/>
</dbReference>
<keyword evidence="1" id="KW-0597">Phosphoprotein</keyword>
<dbReference type="HOGENOM" id="CLU_142825_3_3_0"/>
<proteinExistence type="predicted"/>
<dbReference type="PANTHER" id="PTHR34139">
    <property type="entry name" value="UPF0331 PROTEIN MJ0127"/>
    <property type="match status" value="1"/>
</dbReference>
<evidence type="ECO:0000256" key="1">
    <source>
        <dbReference type="ARBA" id="ARBA00022553"/>
    </source>
</evidence>
<name>D5MMK2_METO1</name>
<dbReference type="STRING" id="671143.DAMO_3051"/>
<dbReference type="Pfam" id="PF01934">
    <property type="entry name" value="HepT-like"/>
    <property type="match status" value="1"/>
</dbReference>
<keyword evidence="2" id="KW-1277">Toxin-antitoxin system</keyword>
<accession>D5MMK2</accession>
<dbReference type="GO" id="GO:0110001">
    <property type="term" value="C:toxin-antitoxin complex"/>
    <property type="evidence" value="ECO:0007669"/>
    <property type="project" value="InterPro"/>
</dbReference>
<evidence type="ECO:0000313" key="7">
    <source>
        <dbReference type="Proteomes" id="UP000006898"/>
    </source>
</evidence>
<dbReference type="Proteomes" id="UP000006898">
    <property type="component" value="Chromosome"/>
</dbReference>
<dbReference type="eggNOG" id="COG2361">
    <property type="taxonomic scope" value="Bacteria"/>
</dbReference>
<evidence type="ECO:0000256" key="4">
    <source>
        <dbReference type="ARBA" id="ARBA00022741"/>
    </source>
</evidence>